<dbReference type="Proteomes" id="UP001331761">
    <property type="component" value="Unassembled WGS sequence"/>
</dbReference>
<evidence type="ECO:0000313" key="3">
    <source>
        <dbReference type="Proteomes" id="UP001331761"/>
    </source>
</evidence>
<name>A0AAN8F120_TRICO</name>
<protein>
    <submittedName>
        <fullName evidence="2">Uncharacterized protein</fullName>
    </submittedName>
</protein>
<feature type="transmembrane region" description="Helical" evidence="1">
    <location>
        <begin position="87"/>
        <end position="106"/>
    </location>
</feature>
<feature type="transmembrane region" description="Helical" evidence="1">
    <location>
        <begin position="58"/>
        <end position="75"/>
    </location>
</feature>
<evidence type="ECO:0000313" key="2">
    <source>
        <dbReference type="EMBL" id="KAK5971186.1"/>
    </source>
</evidence>
<dbReference type="AlphaFoldDB" id="A0AAN8F120"/>
<gene>
    <name evidence="2" type="ORF">GCK32_021002</name>
</gene>
<dbReference type="EMBL" id="WIXE01018125">
    <property type="protein sequence ID" value="KAK5971186.1"/>
    <property type="molecule type" value="Genomic_DNA"/>
</dbReference>
<keyword evidence="3" id="KW-1185">Reference proteome</keyword>
<keyword evidence="1" id="KW-0812">Transmembrane</keyword>
<accession>A0AAN8F120</accession>
<reference evidence="2 3" key="1">
    <citation type="submission" date="2019-10" db="EMBL/GenBank/DDBJ databases">
        <title>Assembly and Annotation for the nematode Trichostrongylus colubriformis.</title>
        <authorList>
            <person name="Martin J."/>
        </authorList>
    </citation>
    <scope>NUCLEOTIDE SEQUENCE [LARGE SCALE GENOMIC DNA]</scope>
    <source>
        <strain evidence="2">G859</strain>
        <tissue evidence="2">Whole worm</tissue>
    </source>
</reference>
<comment type="caution">
    <text evidence="2">The sequence shown here is derived from an EMBL/GenBank/DDBJ whole genome shotgun (WGS) entry which is preliminary data.</text>
</comment>
<keyword evidence="1" id="KW-1133">Transmembrane helix</keyword>
<evidence type="ECO:0000256" key="1">
    <source>
        <dbReference type="SAM" id="Phobius"/>
    </source>
</evidence>
<proteinExistence type="predicted"/>
<sequence length="115" mass="14176">MSRKLVRVMMRLIITYPIISVRFRNHLQISCYFTSSLFFWKSYVLINRWTGAMNTSRAFHFYWFFAPLVFSYFLRRQLPGMYLLIRPMSDFVALRCLFFVGLSSVYRRHYLYIHW</sequence>
<organism evidence="2 3">
    <name type="scientific">Trichostrongylus colubriformis</name>
    <name type="common">Black scour worm</name>
    <dbReference type="NCBI Taxonomy" id="6319"/>
    <lineage>
        <taxon>Eukaryota</taxon>
        <taxon>Metazoa</taxon>
        <taxon>Ecdysozoa</taxon>
        <taxon>Nematoda</taxon>
        <taxon>Chromadorea</taxon>
        <taxon>Rhabditida</taxon>
        <taxon>Rhabditina</taxon>
        <taxon>Rhabditomorpha</taxon>
        <taxon>Strongyloidea</taxon>
        <taxon>Trichostrongylidae</taxon>
        <taxon>Trichostrongylus</taxon>
    </lineage>
</organism>
<keyword evidence="1" id="KW-0472">Membrane</keyword>